<evidence type="ECO:0008006" key="3">
    <source>
        <dbReference type="Google" id="ProtNLM"/>
    </source>
</evidence>
<organism evidence="1 2">
    <name type="scientific">Tautonia plasticadhaerens</name>
    <dbReference type="NCBI Taxonomy" id="2527974"/>
    <lineage>
        <taxon>Bacteria</taxon>
        <taxon>Pseudomonadati</taxon>
        <taxon>Planctomycetota</taxon>
        <taxon>Planctomycetia</taxon>
        <taxon>Isosphaerales</taxon>
        <taxon>Isosphaeraceae</taxon>
        <taxon>Tautonia</taxon>
    </lineage>
</organism>
<evidence type="ECO:0000313" key="2">
    <source>
        <dbReference type="Proteomes" id="UP000317835"/>
    </source>
</evidence>
<keyword evidence="2" id="KW-1185">Reference proteome</keyword>
<dbReference type="KEGG" id="tpla:ElP_31580"/>
<dbReference type="AlphaFoldDB" id="A0A518H342"/>
<reference evidence="1 2" key="1">
    <citation type="submission" date="2019-02" db="EMBL/GenBank/DDBJ databases">
        <title>Deep-cultivation of Planctomycetes and their phenomic and genomic characterization uncovers novel biology.</title>
        <authorList>
            <person name="Wiegand S."/>
            <person name="Jogler M."/>
            <person name="Boedeker C."/>
            <person name="Pinto D."/>
            <person name="Vollmers J."/>
            <person name="Rivas-Marin E."/>
            <person name="Kohn T."/>
            <person name="Peeters S.H."/>
            <person name="Heuer A."/>
            <person name="Rast P."/>
            <person name="Oberbeckmann S."/>
            <person name="Bunk B."/>
            <person name="Jeske O."/>
            <person name="Meyerdierks A."/>
            <person name="Storesund J.E."/>
            <person name="Kallscheuer N."/>
            <person name="Luecker S."/>
            <person name="Lage O.M."/>
            <person name="Pohl T."/>
            <person name="Merkel B.J."/>
            <person name="Hornburger P."/>
            <person name="Mueller R.-W."/>
            <person name="Bruemmer F."/>
            <person name="Labrenz M."/>
            <person name="Spormann A.M."/>
            <person name="Op den Camp H."/>
            <person name="Overmann J."/>
            <person name="Amann R."/>
            <person name="Jetten M.S.M."/>
            <person name="Mascher T."/>
            <person name="Medema M.H."/>
            <person name="Devos D.P."/>
            <person name="Kaster A.-K."/>
            <person name="Ovreas L."/>
            <person name="Rohde M."/>
            <person name="Galperin M.Y."/>
            <person name="Jogler C."/>
        </authorList>
    </citation>
    <scope>NUCLEOTIDE SEQUENCE [LARGE SCALE GENOMIC DNA]</scope>
    <source>
        <strain evidence="1 2">ElP</strain>
    </source>
</reference>
<dbReference type="EMBL" id="CP036426">
    <property type="protein sequence ID" value="QDV35255.1"/>
    <property type="molecule type" value="Genomic_DNA"/>
</dbReference>
<proteinExistence type="predicted"/>
<name>A0A518H342_9BACT</name>
<protein>
    <recommendedName>
        <fullName evidence="3">Core-2/I-Branching enzyme</fullName>
    </recommendedName>
</protein>
<dbReference type="Proteomes" id="UP000317835">
    <property type="component" value="Chromosome"/>
</dbReference>
<accession>A0A518H342</accession>
<gene>
    <name evidence="1" type="ORF">ElP_31580</name>
</gene>
<dbReference type="OrthoDB" id="7672517at2"/>
<evidence type="ECO:0000313" key="1">
    <source>
        <dbReference type="EMBL" id="QDV35255.1"/>
    </source>
</evidence>
<dbReference type="RefSeq" id="WP_145270731.1">
    <property type="nucleotide sequence ID" value="NZ_CP036426.1"/>
</dbReference>
<sequence length="317" mass="35717">MPDDPPPSRPTDRDLILAYATGSRFEDFYRFIASARRCCPPGQVDVVVHVDALGGRFSRAAIELGVTLVPVENVWKWTRGSTLLNRLVYANLELTRRLSRGGPAAHREAFSRMHRRLSADWIFPQAGRWLALHRFLEVNSAYRFVLGTDVRDVAFQANPFEGLALGVLHTFEQAGIRYGEDNLDTRWYTNIYRQPPPPGRLAGRPALCCGTVLGEYPAFMELMDRWSPEIARFPRAAIEQAMFNEVVSRDLDPSRVVRHDLTSGPVLTLCGDHEGSWTIRDDLVVASGRPVPVIHMYDRVPEVNDLIVRTIPVPDGD</sequence>